<proteinExistence type="predicted"/>
<keyword evidence="7" id="KW-0411">Iron-sulfur</keyword>
<dbReference type="NCBIfam" id="NF009895">
    <property type="entry name" value="PRK13352.1"/>
    <property type="match status" value="1"/>
</dbReference>
<dbReference type="Gene3D" id="3.20.20.540">
    <property type="entry name" value="Radical SAM ThiC family, central domain"/>
    <property type="match status" value="1"/>
</dbReference>
<dbReference type="GO" id="GO:0051539">
    <property type="term" value="F:4 iron, 4 sulfur cluster binding"/>
    <property type="evidence" value="ECO:0007669"/>
    <property type="project" value="UniProtKB-KW"/>
</dbReference>
<dbReference type="GO" id="GO:0046872">
    <property type="term" value="F:metal ion binding"/>
    <property type="evidence" value="ECO:0007669"/>
    <property type="project" value="UniProtKB-KW"/>
</dbReference>
<dbReference type="EC" id="4.1.99.17" evidence="9"/>
<protein>
    <recommendedName>
        <fullName evidence="9">Phosphomethylpyrimidine synthase</fullName>
        <ecNumber evidence="9">4.1.99.17</ecNumber>
    </recommendedName>
</protein>
<keyword evidence="4" id="KW-0479">Metal-binding</keyword>
<evidence type="ECO:0000313" key="10">
    <source>
        <dbReference type="EMBL" id="OFV68978.1"/>
    </source>
</evidence>
<dbReference type="OrthoDB" id="9805897at2"/>
<dbReference type="InterPro" id="IPR002817">
    <property type="entry name" value="ThiC/BzaA/B"/>
</dbReference>
<dbReference type="PANTHER" id="PTHR30557:SF1">
    <property type="entry name" value="PHOSPHOMETHYLPYRIMIDINE SYNTHASE, CHLOROPLASTIC"/>
    <property type="match status" value="1"/>
</dbReference>
<keyword evidence="2" id="KW-0004">4Fe-4S</keyword>
<dbReference type="GO" id="GO:0009228">
    <property type="term" value="P:thiamine biosynthetic process"/>
    <property type="evidence" value="ECO:0007669"/>
    <property type="project" value="UniProtKB-UniRule"/>
</dbReference>
<dbReference type="SFLD" id="SFLDG01114">
    <property type="entry name" value="phosphomethylpyrimidine_syntha"/>
    <property type="match status" value="1"/>
</dbReference>
<dbReference type="NCBIfam" id="TIGR00190">
    <property type="entry name" value="thiC"/>
    <property type="match status" value="1"/>
</dbReference>
<evidence type="ECO:0000256" key="6">
    <source>
        <dbReference type="ARBA" id="ARBA00023004"/>
    </source>
</evidence>
<keyword evidence="6" id="KW-0408">Iron</keyword>
<keyword evidence="8 10" id="KW-0456">Lyase</keyword>
<comment type="caution">
    <text evidence="10">The sequence shown here is derived from an EMBL/GenBank/DDBJ whole genome shotgun (WGS) entry which is preliminary data.</text>
</comment>
<evidence type="ECO:0000256" key="8">
    <source>
        <dbReference type="ARBA" id="ARBA00023239"/>
    </source>
</evidence>
<evidence type="ECO:0000256" key="9">
    <source>
        <dbReference type="NCBIfam" id="TIGR00190"/>
    </source>
</evidence>
<dbReference type="PANTHER" id="PTHR30557">
    <property type="entry name" value="THIAMINE BIOSYNTHESIS PROTEIN THIC"/>
    <property type="match status" value="1"/>
</dbReference>
<keyword evidence="5" id="KW-0862">Zinc</keyword>
<name>A0A1F2PCJ9_9FIRM</name>
<dbReference type="Pfam" id="PF01964">
    <property type="entry name" value="ThiC_Rad_SAM"/>
    <property type="match status" value="1"/>
</dbReference>
<gene>
    <name evidence="10" type="primary">thiC_2</name>
    <name evidence="10" type="ORF">ACWI_35150</name>
</gene>
<sequence length="435" mass="47078">MTILEKARAGEITAEMIYVAEKEGLDPELIRQGVAAGEIVILKSARPNINPVAVGKGLFTKVSASVGMYEVDDTIAGEMAKIDQAIKAKADTLMDLSVRGPIDAMREKVLATVDRPVGTLPLYQTLAMAQEKYGTALDMTADDMFAMMEKQAAEGVSFLALHCGTTMDVINRAKDEGRIDPLVSYGGSHLIGWMVHNQCENPFFDQYDRVLEICKKYDVVLSFADGMRPGCIADSLDGAQVHELVILGGLVKKARAAGVQVMVKGPGHVPLDQIQTTVQLQKQLCDGAPYFVFGCLPTDSGAGMDHVTGAIGGAIAAYYGADFLCYVTPAEHIGMPSAEDVYLGVMASRIAAHAGDVGKGHPAAIAWDLEMSHARRELNWGRQMELAIDTETATKVWKDRSTNFASECSMCGDFCAMKIVGKYLRDENQEVRNER</sequence>
<evidence type="ECO:0000256" key="2">
    <source>
        <dbReference type="ARBA" id="ARBA00022485"/>
    </source>
</evidence>
<evidence type="ECO:0000256" key="4">
    <source>
        <dbReference type="ARBA" id="ARBA00022723"/>
    </source>
</evidence>
<evidence type="ECO:0000256" key="3">
    <source>
        <dbReference type="ARBA" id="ARBA00022691"/>
    </source>
</evidence>
<evidence type="ECO:0000313" key="11">
    <source>
        <dbReference type="Proteomes" id="UP000176244"/>
    </source>
</evidence>
<dbReference type="GO" id="GO:0070284">
    <property type="term" value="F:phosphomethylpyrimidine synthase activity"/>
    <property type="evidence" value="ECO:0007669"/>
    <property type="project" value="UniProtKB-EC"/>
</dbReference>
<dbReference type="SFLD" id="SFLDS00113">
    <property type="entry name" value="Radical_SAM_Phosphomethylpyrim"/>
    <property type="match status" value="1"/>
</dbReference>
<keyword evidence="3" id="KW-0949">S-adenosyl-L-methionine</keyword>
<dbReference type="Gene3D" id="6.10.250.620">
    <property type="match status" value="1"/>
</dbReference>
<evidence type="ECO:0000256" key="1">
    <source>
        <dbReference type="ARBA" id="ARBA00001966"/>
    </source>
</evidence>
<evidence type="ECO:0000256" key="7">
    <source>
        <dbReference type="ARBA" id="ARBA00023014"/>
    </source>
</evidence>
<comment type="cofactor">
    <cofactor evidence="1">
        <name>[4Fe-4S] cluster</name>
        <dbReference type="ChEBI" id="CHEBI:49883"/>
    </cofactor>
</comment>
<dbReference type="EMBL" id="LKEU01000050">
    <property type="protein sequence ID" value="OFV68978.1"/>
    <property type="molecule type" value="Genomic_DNA"/>
</dbReference>
<dbReference type="InterPro" id="IPR038521">
    <property type="entry name" value="ThiC/Bza_core_dom"/>
</dbReference>
<evidence type="ECO:0000256" key="5">
    <source>
        <dbReference type="ARBA" id="ARBA00022833"/>
    </source>
</evidence>
<dbReference type="STRING" id="52694.ACWI_35150"/>
<dbReference type="AlphaFoldDB" id="A0A1F2PCJ9"/>
<dbReference type="SFLD" id="SFLDF00407">
    <property type="entry name" value="phosphomethylpyrimidine_syntha"/>
    <property type="match status" value="1"/>
</dbReference>
<organism evidence="10 11">
    <name type="scientific">Acetobacterium wieringae</name>
    <dbReference type="NCBI Taxonomy" id="52694"/>
    <lineage>
        <taxon>Bacteria</taxon>
        <taxon>Bacillati</taxon>
        <taxon>Bacillota</taxon>
        <taxon>Clostridia</taxon>
        <taxon>Eubacteriales</taxon>
        <taxon>Eubacteriaceae</taxon>
        <taxon>Acetobacterium</taxon>
    </lineage>
</organism>
<reference evidence="10 11" key="1">
    <citation type="submission" date="2015-09" db="EMBL/GenBank/DDBJ databases">
        <title>Genome sequence of Acetobacterium wieringae DSM 1911.</title>
        <authorList>
            <person name="Poehlein A."/>
            <person name="Bengelsdorf F.R."/>
            <person name="Schiel-Bengelsdorf B."/>
            <person name="Duerre P."/>
            <person name="Daniel R."/>
        </authorList>
    </citation>
    <scope>NUCLEOTIDE SEQUENCE [LARGE SCALE GENOMIC DNA]</scope>
    <source>
        <strain evidence="10 11">DSM 1911</strain>
    </source>
</reference>
<dbReference type="Proteomes" id="UP000176244">
    <property type="component" value="Unassembled WGS sequence"/>
</dbReference>
<accession>A0A1F2PCJ9</accession>
<dbReference type="RefSeq" id="WP_070372745.1">
    <property type="nucleotide sequence ID" value="NZ_LKEU01000050.1"/>
</dbReference>